<name>A0A2T4Z6A6_9HYPH</name>
<dbReference type="GO" id="GO:0007165">
    <property type="term" value="P:signal transduction"/>
    <property type="evidence" value="ECO:0007669"/>
    <property type="project" value="UniProtKB-KW"/>
</dbReference>
<dbReference type="GO" id="GO:0016020">
    <property type="term" value="C:membrane"/>
    <property type="evidence" value="ECO:0007669"/>
    <property type="project" value="InterPro"/>
</dbReference>
<sequence>MFFSTRRAWLGAIDKSQAVIVFRPDGTILDANANFLSVMGYRLADIRGQHHQIFVDPAERGTEAYRSFWASLAAGTFQQAEFRRIAKDGRDVWIQATYTPIRNWRGKVVRVVKFASDITAQKLARADDTGKIIALDRSQAVIEFALDGTILAANANFAATVGYAPEEFIGRHHRMFVPPAIAEGADYRAFWQALGRGEYRAGEFQRVAKGGREIWLQATYNPILDPAGRPLKIVKFASDITADKMRGADAAGKLKAIDRSQAVIEFAPDGTILNANANFLACVGYRLDDIVGRHHRLFVDPDEAASAEYAAFWAALGRGEFRSGEFGRRGRDGQRIWLQATYNPVFGPDGKPVKVVKFASDITAEVERREAFATLSLVANETANSVIITDANGRIEYVNPGFVRTTGFTAAEVKGRKPGDFLQGPGTDPATRAAIGEHLGRREPFYCEILNYHKDKRPYWISLAINPVFSASGVLERYVSIQADITATKQAALAKTAQIDSISTTNAIAEWSVADGRLTLANRFLEGRGVTTGAAVELRNLLAEGDRQRLLAGETVRRDMGWPGRGPDMLWLDAVFSVLNDIEGRPERVLMCASDITNRRRAMEQTNQALAEVLASADQIGAITVAIEAIAKQTNLLALNATIEAARAGEAGKGFAVVAQEVKTLASRSATSSSEISALLGTSRERIGVLAETLESLNGQAA</sequence>
<dbReference type="SUPFAM" id="SSF58104">
    <property type="entry name" value="Methyl-accepting chemotaxis protein (MCP) signaling domain"/>
    <property type="match status" value="1"/>
</dbReference>
<comment type="caution">
    <text evidence="5">The sequence shown here is derived from an EMBL/GenBank/DDBJ whole genome shotgun (WGS) entry which is preliminary data.</text>
</comment>
<evidence type="ECO:0000259" key="4">
    <source>
        <dbReference type="PROSITE" id="PS50113"/>
    </source>
</evidence>
<dbReference type="Pfam" id="PF08447">
    <property type="entry name" value="PAS_3"/>
    <property type="match status" value="3"/>
</dbReference>
<dbReference type="Pfam" id="PF13426">
    <property type="entry name" value="PAS_9"/>
    <property type="match status" value="1"/>
</dbReference>
<evidence type="ECO:0000259" key="3">
    <source>
        <dbReference type="PROSITE" id="PS50112"/>
    </source>
</evidence>
<dbReference type="RefSeq" id="WP_108177426.1">
    <property type="nucleotide sequence ID" value="NZ_PZZL01000004.1"/>
</dbReference>
<dbReference type="SMART" id="SM00091">
    <property type="entry name" value="PAS"/>
    <property type="match status" value="4"/>
</dbReference>
<proteinExistence type="predicted"/>
<dbReference type="CDD" id="cd00130">
    <property type="entry name" value="PAS"/>
    <property type="match status" value="4"/>
</dbReference>
<reference evidence="5 6" key="1">
    <citation type="submission" date="2018-04" db="EMBL/GenBank/DDBJ databases">
        <title>Genomic Encyclopedia of Archaeal and Bacterial Type Strains, Phase II (KMG-II): from individual species to whole genera.</title>
        <authorList>
            <person name="Goeker M."/>
        </authorList>
    </citation>
    <scope>NUCLEOTIDE SEQUENCE [LARGE SCALE GENOMIC DNA]</scope>
    <source>
        <strain evidence="5 6">DSM 25521</strain>
    </source>
</reference>
<dbReference type="PANTHER" id="PTHR24422:SF10">
    <property type="entry name" value="CHEMOTAXIS PROTEIN METHYLTRANSFERASE 2"/>
    <property type="match status" value="1"/>
</dbReference>
<dbReference type="SUPFAM" id="SSF55785">
    <property type="entry name" value="PYP-like sensor domain (PAS domain)"/>
    <property type="match status" value="4"/>
</dbReference>
<dbReference type="InterPro" id="IPR004089">
    <property type="entry name" value="MCPsignal_dom"/>
</dbReference>
<dbReference type="InterPro" id="IPR001610">
    <property type="entry name" value="PAC"/>
</dbReference>
<dbReference type="InterPro" id="IPR000700">
    <property type="entry name" value="PAS-assoc_C"/>
</dbReference>
<dbReference type="Gene3D" id="1.10.287.950">
    <property type="entry name" value="Methyl-accepting chemotaxis protein"/>
    <property type="match status" value="1"/>
</dbReference>
<feature type="domain" description="PAC" evidence="4">
    <location>
        <begin position="200"/>
        <end position="252"/>
    </location>
</feature>
<dbReference type="EMBL" id="PZZL01000004">
    <property type="protein sequence ID" value="PTM57428.1"/>
    <property type="molecule type" value="Genomic_DNA"/>
</dbReference>
<dbReference type="PROSITE" id="PS50112">
    <property type="entry name" value="PAS"/>
    <property type="match status" value="2"/>
</dbReference>
<dbReference type="InterPro" id="IPR013655">
    <property type="entry name" value="PAS_fold_3"/>
</dbReference>
<dbReference type="NCBIfam" id="TIGR00229">
    <property type="entry name" value="sensory_box"/>
    <property type="match status" value="4"/>
</dbReference>
<dbReference type="AlphaFoldDB" id="A0A2T4Z6A6"/>
<dbReference type="Proteomes" id="UP000241808">
    <property type="component" value="Unassembled WGS sequence"/>
</dbReference>
<organism evidence="5 6">
    <name type="scientific">Phreatobacter oligotrophus</name>
    <dbReference type="NCBI Taxonomy" id="1122261"/>
    <lineage>
        <taxon>Bacteria</taxon>
        <taxon>Pseudomonadati</taxon>
        <taxon>Pseudomonadota</taxon>
        <taxon>Alphaproteobacteria</taxon>
        <taxon>Hyphomicrobiales</taxon>
        <taxon>Phreatobacteraceae</taxon>
        <taxon>Phreatobacter</taxon>
    </lineage>
</organism>
<protein>
    <submittedName>
        <fullName evidence="5">Methyl-accepting chemotaxis sensory transducer with Pas/Pac sensor</fullName>
    </submittedName>
</protein>
<dbReference type="SMART" id="SM00283">
    <property type="entry name" value="MA"/>
    <property type="match status" value="1"/>
</dbReference>
<dbReference type="PANTHER" id="PTHR24422">
    <property type="entry name" value="CHEMOTAXIS PROTEIN METHYLTRANSFERASE"/>
    <property type="match status" value="1"/>
</dbReference>
<dbReference type="Pfam" id="PF00015">
    <property type="entry name" value="MCPsignal"/>
    <property type="match status" value="1"/>
</dbReference>
<dbReference type="InterPro" id="IPR000014">
    <property type="entry name" value="PAS"/>
</dbReference>
<evidence type="ECO:0000313" key="6">
    <source>
        <dbReference type="Proteomes" id="UP000241808"/>
    </source>
</evidence>
<dbReference type="SMART" id="SM00086">
    <property type="entry name" value="PAC"/>
    <property type="match status" value="5"/>
</dbReference>
<dbReference type="PROSITE" id="PS50111">
    <property type="entry name" value="CHEMOTAXIS_TRANSDUC_2"/>
    <property type="match status" value="1"/>
</dbReference>
<evidence type="ECO:0000256" key="1">
    <source>
        <dbReference type="PROSITE-ProRule" id="PRU00284"/>
    </source>
</evidence>
<dbReference type="InterPro" id="IPR050903">
    <property type="entry name" value="Bact_Chemotaxis_MeTrfase"/>
</dbReference>
<keyword evidence="1" id="KW-0807">Transducer</keyword>
<accession>A0A2T4Z6A6</accession>
<keyword evidence="6" id="KW-1185">Reference proteome</keyword>
<dbReference type="Gene3D" id="3.30.450.20">
    <property type="entry name" value="PAS domain"/>
    <property type="match status" value="4"/>
</dbReference>
<feature type="domain" description="PAC" evidence="4">
    <location>
        <begin position="443"/>
        <end position="497"/>
    </location>
</feature>
<feature type="domain" description="PAS" evidence="3">
    <location>
        <begin position="147"/>
        <end position="171"/>
    </location>
</feature>
<feature type="domain" description="Methyl-accepting transducer" evidence="2">
    <location>
        <begin position="594"/>
        <end position="702"/>
    </location>
</feature>
<feature type="domain" description="PAS" evidence="3">
    <location>
        <begin position="371"/>
        <end position="416"/>
    </location>
</feature>
<evidence type="ECO:0000259" key="2">
    <source>
        <dbReference type="PROSITE" id="PS50111"/>
    </source>
</evidence>
<feature type="domain" description="PAC" evidence="4">
    <location>
        <begin position="322"/>
        <end position="374"/>
    </location>
</feature>
<feature type="domain" description="PAC" evidence="4">
    <location>
        <begin position="78"/>
        <end position="130"/>
    </location>
</feature>
<dbReference type="InterPro" id="IPR035965">
    <property type="entry name" value="PAS-like_dom_sf"/>
</dbReference>
<gene>
    <name evidence="5" type="ORF">C8P69_104482</name>
</gene>
<evidence type="ECO:0000313" key="5">
    <source>
        <dbReference type="EMBL" id="PTM57428.1"/>
    </source>
</evidence>
<dbReference type="PROSITE" id="PS50113">
    <property type="entry name" value="PAC"/>
    <property type="match status" value="4"/>
</dbReference>